<comment type="catalytic activity">
    <reaction evidence="6 7 8">
        <text>alpha-D-glucose 6-phosphate = beta-D-fructose 6-phosphate</text>
        <dbReference type="Rhea" id="RHEA:11816"/>
        <dbReference type="ChEBI" id="CHEBI:57634"/>
        <dbReference type="ChEBI" id="CHEBI:58225"/>
        <dbReference type="EC" id="5.3.1.9"/>
    </reaction>
</comment>
<dbReference type="Gene3D" id="3.40.50.10490">
    <property type="entry name" value="Glucose-6-phosphate isomerase like protein, domain 1"/>
    <property type="match status" value="2"/>
</dbReference>
<dbReference type="GO" id="GO:0006094">
    <property type="term" value="P:gluconeogenesis"/>
    <property type="evidence" value="ECO:0007669"/>
    <property type="project" value="UniProtKB-UniRule"/>
</dbReference>
<dbReference type="Gene3D" id="1.10.1390.10">
    <property type="match status" value="1"/>
</dbReference>
<keyword evidence="4 7" id="KW-0324">Glycolysis</keyword>
<feature type="active site" evidence="7">
    <location>
        <position position="493"/>
    </location>
</feature>
<keyword evidence="7" id="KW-0963">Cytoplasm</keyword>
<dbReference type="PROSITE" id="PS00174">
    <property type="entry name" value="P_GLUCOSE_ISOMERASE_2"/>
    <property type="match status" value="1"/>
</dbReference>
<feature type="active site" description="Proton donor" evidence="7">
    <location>
        <position position="347"/>
    </location>
</feature>
<dbReference type="PROSITE" id="PS51463">
    <property type="entry name" value="P_GLUCOSE_ISOMERASE_3"/>
    <property type="match status" value="1"/>
</dbReference>
<gene>
    <name evidence="7 9" type="primary">pgi</name>
    <name evidence="9" type="ORF">BN1224_DC9_CL_00500</name>
</gene>
<dbReference type="PANTHER" id="PTHR11469">
    <property type="entry name" value="GLUCOSE-6-PHOSPHATE ISOMERASE"/>
    <property type="match status" value="1"/>
</dbReference>
<evidence type="ECO:0000256" key="5">
    <source>
        <dbReference type="ARBA" id="ARBA00023235"/>
    </source>
</evidence>
<dbReference type="InterPro" id="IPR001672">
    <property type="entry name" value="G6P_Isomerase"/>
</dbReference>
<evidence type="ECO:0000256" key="1">
    <source>
        <dbReference type="ARBA" id="ARBA00004926"/>
    </source>
</evidence>
<dbReference type="CDD" id="cd05015">
    <property type="entry name" value="SIS_PGI_1"/>
    <property type="match status" value="1"/>
</dbReference>
<dbReference type="GO" id="GO:0006096">
    <property type="term" value="P:glycolytic process"/>
    <property type="evidence" value="ECO:0007669"/>
    <property type="project" value="UniProtKB-UniRule"/>
</dbReference>
<dbReference type="InterPro" id="IPR035476">
    <property type="entry name" value="SIS_PGI_1"/>
</dbReference>
<dbReference type="SUPFAM" id="SSF53697">
    <property type="entry name" value="SIS domain"/>
    <property type="match status" value="1"/>
</dbReference>
<accession>A0A0F7WUD5</accession>
<dbReference type="NCBIfam" id="NF010695">
    <property type="entry name" value="PRK14095.1"/>
    <property type="match status" value="1"/>
</dbReference>
<reference evidence="9" key="1">
    <citation type="submission" date="2015-05" db="EMBL/GenBank/DDBJ databases">
        <authorList>
            <person name="Rattei Thomas"/>
        </authorList>
    </citation>
    <scope>NUCLEOTIDE SEQUENCE</scope>
    <source>
        <strain evidence="9">DC9</strain>
    </source>
</reference>
<dbReference type="InterPro" id="IPR046348">
    <property type="entry name" value="SIS_dom_sf"/>
</dbReference>
<dbReference type="GO" id="GO:0051156">
    <property type="term" value="P:glucose 6-phosphate metabolic process"/>
    <property type="evidence" value="ECO:0007669"/>
    <property type="project" value="TreeGrafter"/>
</dbReference>
<dbReference type="UniPathway" id="UPA00138"/>
<keyword evidence="5 7" id="KW-0413">Isomerase</keyword>
<keyword evidence="3 7" id="KW-0312">Gluconeogenesis</keyword>
<dbReference type="GO" id="GO:0004347">
    <property type="term" value="F:glucose-6-phosphate isomerase activity"/>
    <property type="evidence" value="ECO:0007669"/>
    <property type="project" value="UniProtKB-UniRule"/>
</dbReference>
<dbReference type="EC" id="5.3.1.9" evidence="7"/>
<name>A0A0F7WUD5_CHLPN</name>
<dbReference type="EMBL" id="LN847065">
    <property type="protein sequence ID" value="CRI43166.1"/>
    <property type="molecule type" value="Genomic_DNA"/>
</dbReference>
<dbReference type="HAMAP" id="MF_00473">
    <property type="entry name" value="G6P_isomerase"/>
    <property type="match status" value="1"/>
</dbReference>
<dbReference type="PROSITE" id="PS00765">
    <property type="entry name" value="P_GLUCOSE_ISOMERASE_1"/>
    <property type="match status" value="1"/>
</dbReference>
<comment type="function">
    <text evidence="7">Catalyzes the reversible isomerization of glucose-6-phosphate to fructose-6-phosphate.</text>
</comment>
<evidence type="ECO:0000256" key="3">
    <source>
        <dbReference type="ARBA" id="ARBA00022432"/>
    </source>
</evidence>
<evidence type="ECO:0000256" key="7">
    <source>
        <dbReference type="HAMAP-Rule" id="MF_00473"/>
    </source>
</evidence>
<dbReference type="CDD" id="cd05016">
    <property type="entry name" value="SIS_PGI_2"/>
    <property type="match status" value="1"/>
</dbReference>
<dbReference type="GO" id="GO:0048029">
    <property type="term" value="F:monosaccharide binding"/>
    <property type="evidence" value="ECO:0007669"/>
    <property type="project" value="TreeGrafter"/>
</dbReference>
<evidence type="ECO:0000313" key="9">
    <source>
        <dbReference type="EMBL" id="CRI43166.1"/>
    </source>
</evidence>
<dbReference type="PRINTS" id="PR00662">
    <property type="entry name" value="G6PISOMERASE"/>
</dbReference>
<evidence type="ECO:0000256" key="8">
    <source>
        <dbReference type="RuleBase" id="RU000612"/>
    </source>
</evidence>
<dbReference type="InterPro" id="IPR023096">
    <property type="entry name" value="G6P_Isomerase_C"/>
</dbReference>
<protein>
    <recommendedName>
        <fullName evidence="7">Glucose-6-phosphate isomerase</fullName>
        <shortName evidence="7">GPI</shortName>
        <ecNumber evidence="7">5.3.1.9</ecNumber>
    </recommendedName>
    <alternativeName>
        <fullName evidence="7">Phosphoglucose isomerase</fullName>
        <shortName evidence="7">PGI</shortName>
    </alternativeName>
    <alternativeName>
        <fullName evidence="7">Phosphohexose isomerase</fullName>
        <shortName evidence="7">PHI</shortName>
    </alternativeName>
</protein>
<dbReference type="UniPathway" id="UPA00109">
    <property type="reaction ID" value="UER00181"/>
</dbReference>
<comment type="subcellular location">
    <subcellularLocation>
        <location evidence="7">Cytoplasm</location>
    </subcellularLocation>
</comment>
<dbReference type="InterPro" id="IPR035482">
    <property type="entry name" value="SIS_PGI_2"/>
</dbReference>
<sequence length="526" mass="57556">MERKRFIDCDSTKILQELALNPLDLTAPGVLSAERIKKFSLLGGGFTFSFATERLDDAILAALISLAEERGLHESMLAMQQGQVVNYIEGFPSEMRPALHTATRAWVTDSSFTGEAEDIAVRSRVEAQRLKDFLTKVRSQFTTIVQIGIGGSELGPKALYRALRAYCPTDKHVHFISNIDPDNGAEVLDTIDCAKALVVVVSKSGTTIETAVNEAFFADYFAKKGLSFKDHFIAVTCEGSPMDDTGKYLEVFHLWESIGGRFSSTSMVGGVVLGFAYGFEVFLQLLQGASAMDQIALQPNARENLPMLSALISIWNRNFLGYPTEAVIPYSSGLEFFPAHLQQCCMESNGKSIAQDGRRVGFSTSPVIWGEPGTNGQHSFFQCLHQGTDIIPVEFIGFEKSQKGEDISFQGTTSSQKLFANMIAQAIALACGSENTNPNKNFDGNRPSSVLVSSQLNPYSLGELLSYYENKIVFQGFCWGTNSFDQEGVSLGKALANRVLELLEGADASNFPEAASLLTLFNIKFR</sequence>
<evidence type="ECO:0000256" key="4">
    <source>
        <dbReference type="ARBA" id="ARBA00023152"/>
    </source>
</evidence>
<evidence type="ECO:0000256" key="6">
    <source>
        <dbReference type="ARBA" id="ARBA00029321"/>
    </source>
</evidence>
<dbReference type="Pfam" id="PF00342">
    <property type="entry name" value="PGI"/>
    <property type="match status" value="1"/>
</dbReference>
<evidence type="ECO:0000256" key="2">
    <source>
        <dbReference type="ARBA" id="ARBA00006604"/>
    </source>
</evidence>
<feature type="active site" evidence="7">
    <location>
        <position position="378"/>
    </location>
</feature>
<proteinExistence type="inferred from homology"/>
<dbReference type="AlphaFoldDB" id="A0A0F7WUD5"/>
<comment type="pathway">
    <text evidence="1 7 8">Carbohydrate degradation; glycolysis; D-glyceraldehyde 3-phosphate and glycerone phosphate from D-glucose: step 2/4.</text>
</comment>
<dbReference type="InterPro" id="IPR018189">
    <property type="entry name" value="Phosphoglucose_isomerase_CS"/>
</dbReference>
<dbReference type="PANTHER" id="PTHR11469:SF1">
    <property type="entry name" value="GLUCOSE-6-PHOSPHATE ISOMERASE"/>
    <property type="match status" value="1"/>
</dbReference>
<comment type="pathway">
    <text evidence="7">Carbohydrate biosynthesis; gluconeogenesis.</text>
</comment>
<dbReference type="GO" id="GO:0005829">
    <property type="term" value="C:cytosol"/>
    <property type="evidence" value="ECO:0007669"/>
    <property type="project" value="TreeGrafter"/>
</dbReference>
<comment type="similarity">
    <text evidence="2 7 8">Belongs to the GPI family.</text>
</comment>
<organism evidence="9">
    <name type="scientific">Chlamydia pneumoniae</name>
    <name type="common">Chlamydophila pneumoniae</name>
    <dbReference type="NCBI Taxonomy" id="83558"/>
    <lineage>
        <taxon>Bacteria</taxon>
        <taxon>Pseudomonadati</taxon>
        <taxon>Chlamydiota</taxon>
        <taxon>Chlamydiia</taxon>
        <taxon>Chlamydiales</taxon>
        <taxon>Chlamydiaceae</taxon>
        <taxon>Chlamydia/Chlamydophila group</taxon>
        <taxon>Chlamydia</taxon>
    </lineage>
</organism>
<dbReference type="GO" id="GO:0097367">
    <property type="term" value="F:carbohydrate derivative binding"/>
    <property type="evidence" value="ECO:0007669"/>
    <property type="project" value="InterPro"/>
</dbReference>